<keyword evidence="1" id="KW-1133">Transmembrane helix</keyword>
<evidence type="ECO:0000256" key="1">
    <source>
        <dbReference type="SAM" id="Phobius"/>
    </source>
</evidence>
<evidence type="ECO:0000313" key="3">
    <source>
        <dbReference type="Proteomes" id="UP000782554"/>
    </source>
</evidence>
<sequence>MVAIPDYRKVTRASALVRRSSDAPIVDVISDPGNGQISDDPRTRFGRRHPLICFSALPAAASFLSLWYSPPPINRRPF</sequence>
<accession>A0ABS7JWZ3</accession>
<proteinExistence type="predicted"/>
<name>A0ABS7JWZ3_9SPHN</name>
<comment type="caution">
    <text evidence="2">The sequence shown here is derived from an EMBL/GenBank/DDBJ whole genome shotgun (WGS) entry which is preliminary data.</text>
</comment>
<gene>
    <name evidence="2" type="ORF">K3181_12075</name>
</gene>
<protein>
    <submittedName>
        <fullName evidence="2">MFS transporter</fullName>
    </submittedName>
</protein>
<reference evidence="2 3" key="1">
    <citation type="submission" date="2021-08" db="EMBL/GenBank/DDBJ databases">
        <title>Comparative Genomics Analysis of the Genus Qipengyuania Reveals Extensive Genetic Diversity and Metabolic Versatility, Including the Description of Fifteen Novel Species.</title>
        <authorList>
            <person name="Liu Y."/>
        </authorList>
    </citation>
    <scope>NUCLEOTIDE SEQUENCE [LARGE SCALE GENOMIC DNA]</scope>
    <source>
        <strain evidence="2 3">YG27</strain>
    </source>
</reference>
<keyword evidence="3" id="KW-1185">Reference proteome</keyword>
<keyword evidence="1" id="KW-0472">Membrane</keyword>
<keyword evidence="1" id="KW-0812">Transmembrane</keyword>
<organism evidence="2 3">
    <name type="scientific">Qipengyuania mesophila</name>
    <dbReference type="NCBI Taxonomy" id="2867246"/>
    <lineage>
        <taxon>Bacteria</taxon>
        <taxon>Pseudomonadati</taxon>
        <taxon>Pseudomonadota</taxon>
        <taxon>Alphaproteobacteria</taxon>
        <taxon>Sphingomonadales</taxon>
        <taxon>Erythrobacteraceae</taxon>
        <taxon>Qipengyuania</taxon>
    </lineage>
</organism>
<evidence type="ECO:0000313" key="2">
    <source>
        <dbReference type="EMBL" id="MBX7502180.1"/>
    </source>
</evidence>
<dbReference type="Pfam" id="PF13347">
    <property type="entry name" value="MFS_2"/>
    <property type="match status" value="1"/>
</dbReference>
<dbReference type="Proteomes" id="UP000782554">
    <property type="component" value="Unassembled WGS sequence"/>
</dbReference>
<feature type="transmembrane region" description="Helical" evidence="1">
    <location>
        <begin position="51"/>
        <end position="68"/>
    </location>
</feature>
<dbReference type="EMBL" id="JAIGNU010000002">
    <property type="protein sequence ID" value="MBX7502180.1"/>
    <property type="molecule type" value="Genomic_DNA"/>
</dbReference>